<dbReference type="GO" id="GO:0046872">
    <property type="term" value="F:metal ion binding"/>
    <property type="evidence" value="ECO:0007669"/>
    <property type="project" value="UniProtKB-KW"/>
</dbReference>
<proteinExistence type="inferred from homology"/>
<dbReference type="AlphaFoldDB" id="A0A0L1IUX2"/>
<organism evidence="9 10">
    <name type="scientific">Aspergillus nomiae NRRL (strain ATCC 15546 / NRRL 13137 / CBS 260.88 / M93)</name>
    <dbReference type="NCBI Taxonomy" id="1509407"/>
    <lineage>
        <taxon>Eukaryota</taxon>
        <taxon>Fungi</taxon>
        <taxon>Dikarya</taxon>
        <taxon>Ascomycota</taxon>
        <taxon>Pezizomycotina</taxon>
        <taxon>Eurotiomycetes</taxon>
        <taxon>Eurotiomycetidae</taxon>
        <taxon>Eurotiales</taxon>
        <taxon>Aspergillaceae</taxon>
        <taxon>Aspergillus</taxon>
        <taxon>Aspergillus subgen. Circumdati</taxon>
    </lineage>
</organism>
<accession>A0A0L1IUX2</accession>
<keyword evidence="6" id="KW-0546">Nucleotide metabolism</keyword>
<evidence type="ECO:0000256" key="6">
    <source>
        <dbReference type="ARBA" id="ARBA00023080"/>
    </source>
</evidence>
<dbReference type="GO" id="GO:0009117">
    <property type="term" value="P:nucleotide metabolic process"/>
    <property type="evidence" value="ECO:0007669"/>
    <property type="project" value="UniProtKB-KW"/>
</dbReference>
<evidence type="ECO:0000259" key="8">
    <source>
        <dbReference type="Pfam" id="PF00962"/>
    </source>
</evidence>
<evidence type="ECO:0000256" key="3">
    <source>
        <dbReference type="ARBA" id="ARBA00022723"/>
    </source>
</evidence>
<dbReference type="GO" id="GO:0004000">
    <property type="term" value="F:adenosine deaminase activity"/>
    <property type="evidence" value="ECO:0007669"/>
    <property type="project" value="TreeGrafter"/>
</dbReference>
<evidence type="ECO:0000256" key="5">
    <source>
        <dbReference type="ARBA" id="ARBA00022833"/>
    </source>
</evidence>
<sequence>MNTTKPVDAAFTKSLPKIELHAHLSGSVSRQCLHELWLQKRAADPTFDIPDPWVVMPPGKVDYTLDTFFNTFGTFTYHLLTDVSSITYATTSVLTNFHADGIKYLELRTIPRPSPHFTQETYIATILSTITAFAEHHPDLTARLILSLNRGEHTPADADAIVALAIAHKPLVVGVDIAGNPSKGDMATFGPALAKAKAAGLGVTVHFAEVKTLATEGELETILAFAPDRLGHAIHVPAELRAEITDDVGFFCSPVSNEYLLAAEHFNLTRVDVMAIARRAVRVIFGGEDEKKRLYRLLDEFEASYRE</sequence>
<keyword evidence="10" id="KW-1185">Reference proteome</keyword>
<dbReference type="RefSeq" id="XP_015404212.1">
    <property type="nucleotide sequence ID" value="XM_015554043.1"/>
</dbReference>
<keyword evidence="3" id="KW-0479">Metal-binding</keyword>
<comment type="cofactor">
    <cofactor evidence="1">
        <name>Zn(2+)</name>
        <dbReference type="ChEBI" id="CHEBI:29105"/>
    </cofactor>
</comment>
<dbReference type="InterPro" id="IPR001365">
    <property type="entry name" value="A_deaminase_dom"/>
</dbReference>
<evidence type="ECO:0000313" key="9">
    <source>
        <dbReference type="EMBL" id="KNG83289.1"/>
    </source>
</evidence>
<feature type="domain" description="Adenosine deaminase" evidence="8">
    <location>
        <begin position="16"/>
        <end position="235"/>
    </location>
</feature>
<reference evidence="9 10" key="1">
    <citation type="submission" date="2014-06" db="EMBL/GenBank/DDBJ databases">
        <title>The Genome of the Aflatoxigenic Filamentous Fungus Aspergillus nomius.</title>
        <authorList>
            <person name="Moore M.G."/>
            <person name="Shannon B.M."/>
            <person name="Brian M.M."/>
        </authorList>
    </citation>
    <scope>NUCLEOTIDE SEQUENCE [LARGE SCALE GENOMIC DNA]</scope>
    <source>
        <strain evidence="9 10">NRRL 13137</strain>
    </source>
</reference>
<protein>
    <submittedName>
        <fullName evidence="9">Adenosine deaminase</fullName>
    </submittedName>
</protein>
<dbReference type="SUPFAM" id="SSF51556">
    <property type="entry name" value="Metallo-dependent hydrolases"/>
    <property type="match status" value="1"/>
</dbReference>
<dbReference type="PANTHER" id="PTHR11409">
    <property type="entry name" value="ADENOSINE DEAMINASE"/>
    <property type="match status" value="1"/>
</dbReference>
<dbReference type="PANTHER" id="PTHR11409:SF42">
    <property type="entry name" value="ADENOSINE DEAMINASE-LIKE PROTEIN"/>
    <property type="match status" value="1"/>
</dbReference>
<comment type="caution">
    <text evidence="9">The sequence shown here is derived from an EMBL/GenBank/DDBJ whole genome shotgun (WGS) entry which is preliminary data.</text>
</comment>
<dbReference type="GO" id="GO:0046103">
    <property type="term" value="P:inosine biosynthetic process"/>
    <property type="evidence" value="ECO:0007669"/>
    <property type="project" value="TreeGrafter"/>
</dbReference>
<comment type="catalytic activity">
    <reaction evidence="7">
        <text>N(6)-methyl-AMP + H2O + H(+) = IMP + methylamine</text>
        <dbReference type="Rhea" id="RHEA:16001"/>
        <dbReference type="ChEBI" id="CHEBI:15377"/>
        <dbReference type="ChEBI" id="CHEBI:15378"/>
        <dbReference type="ChEBI" id="CHEBI:58053"/>
        <dbReference type="ChEBI" id="CHEBI:59338"/>
        <dbReference type="ChEBI" id="CHEBI:144842"/>
    </reaction>
    <physiologicalReaction direction="left-to-right" evidence="7">
        <dbReference type="Rhea" id="RHEA:16002"/>
    </physiologicalReaction>
</comment>
<comment type="similarity">
    <text evidence="2">Belongs to the metallo-dependent hydrolases superfamily. Adenosine and AMP deaminases family.</text>
</comment>
<evidence type="ECO:0000256" key="1">
    <source>
        <dbReference type="ARBA" id="ARBA00001947"/>
    </source>
</evidence>
<dbReference type="EMBL" id="JNOM01000279">
    <property type="protein sequence ID" value="KNG83289.1"/>
    <property type="molecule type" value="Genomic_DNA"/>
</dbReference>
<gene>
    <name evidence="9" type="ORF">ANOM_008787</name>
</gene>
<dbReference type="GeneID" id="26810591"/>
<evidence type="ECO:0000256" key="2">
    <source>
        <dbReference type="ARBA" id="ARBA00006676"/>
    </source>
</evidence>
<dbReference type="InterPro" id="IPR032466">
    <property type="entry name" value="Metal_Hydrolase"/>
</dbReference>
<dbReference type="OrthoDB" id="272271at2759"/>
<keyword evidence="4" id="KW-0378">Hydrolase</keyword>
<dbReference type="InterPro" id="IPR006330">
    <property type="entry name" value="Ado/ade_deaminase"/>
</dbReference>
<keyword evidence="5" id="KW-0862">Zinc</keyword>
<evidence type="ECO:0000256" key="7">
    <source>
        <dbReference type="ARBA" id="ARBA00048787"/>
    </source>
</evidence>
<name>A0A0L1IUX2_ASPN3</name>
<dbReference type="Pfam" id="PF00962">
    <property type="entry name" value="A_deaminase"/>
    <property type="match status" value="1"/>
</dbReference>
<dbReference type="Proteomes" id="UP000037505">
    <property type="component" value="Unassembled WGS sequence"/>
</dbReference>
<dbReference type="GO" id="GO:0006154">
    <property type="term" value="P:adenosine catabolic process"/>
    <property type="evidence" value="ECO:0007669"/>
    <property type="project" value="TreeGrafter"/>
</dbReference>
<dbReference type="STRING" id="1509407.A0A0L1IUX2"/>
<dbReference type="Gene3D" id="3.20.20.140">
    <property type="entry name" value="Metal-dependent hydrolases"/>
    <property type="match status" value="2"/>
</dbReference>
<evidence type="ECO:0000313" key="10">
    <source>
        <dbReference type="Proteomes" id="UP000037505"/>
    </source>
</evidence>
<evidence type="ECO:0000256" key="4">
    <source>
        <dbReference type="ARBA" id="ARBA00022801"/>
    </source>
</evidence>